<dbReference type="RefSeq" id="WP_080522037.1">
    <property type="nucleotide sequence ID" value="NZ_LPUF01000001.1"/>
</dbReference>
<comment type="caution">
    <text evidence="3">The sequence shown here is derived from an EMBL/GenBank/DDBJ whole genome shotgun (WGS) entry which is preliminary data.</text>
</comment>
<accession>A0A1V8M7A5</accession>
<keyword evidence="4" id="KW-1185">Reference proteome</keyword>
<keyword evidence="1" id="KW-0732">Signal</keyword>
<protein>
    <recommendedName>
        <fullName evidence="2">Alginate export domain-containing protein</fullName>
    </recommendedName>
</protein>
<name>A0A1V8M7A5_9GAMM</name>
<dbReference type="OrthoDB" id="9767539at2"/>
<feature type="domain" description="Alginate export" evidence="2">
    <location>
        <begin position="56"/>
        <end position="182"/>
    </location>
</feature>
<gene>
    <name evidence="3" type="ORF">AU255_05990</name>
</gene>
<dbReference type="InterPro" id="IPR023614">
    <property type="entry name" value="Porin_dom_sf"/>
</dbReference>
<dbReference type="EMBL" id="LPUF01000001">
    <property type="protein sequence ID" value="OQK17427.1"/>
    <property type="molecule type" value="Genomic_DNA"/>
</dbReference>
<organism evidence="3 4">
    <name type="scientific">Methyloprofundus sedimenti</name>
    <dbReference type="NCBI Taxonomy" id="1420851"/>
    <lineage>
        <taxon>Bacteria</taxon>
        <taxon>Pseudomonadati</taxon>
        <taxon>Pseudomonadota</taxon>
        <taxon>Gammaproteobacteria</taxon>
        <taxon>Methylococcales</taxon>
        <taxon>Methylococcaceae</taxon>
        <taxon>Methyloprofundus</taxon>
    </lineage>
</organism>
<dbReference type="STRING" id="1420851.AU255_05990"/>
<dbReference type="Proteomes" id="UP000191980">
    <property type="component" value="Unassembled WGS sequence"/>
</dbReference>
<evidence type="ECO:0000313" key="4">
    <source>
        <dbReference type="Proteomes" id="UP000191980"/>
    </source>
</evidence>
<dbReference type="AlphaFoldDB" id="A0A1V8M7A5"/>
<feature type="signal peptide" evidence="1">
    <location>
        <begin position="1"/>
        <end position="34"/>
    </location>
</feature>
<dbReference type="InterPro" id="IPR025388">
    <property type="entry name" value="Alginate_export_dom"/>
</dbReference>
<sequence>MPAQLNNTLKPKRLIQTALSSVILAALDIQPAVAYDFDKSVESALKLNQDDAKYGQFKVDLRYRFELADVADNGRETAYANTIRLRLGYLTPAFKSFQAFAEFEGDLALQKDYFAPLASPSFDPNREVVADPQASELNQLWVSYKGIPDTAIIGGRQRIIIDDSRFIGNVGWRQMEQTYDSVFVTNKSIDNLTLKTGYIGQVLNIWSQKDKVQFPFANANYKFKDIASVTGYGFWISDYDKGQAARSAQSYGLSVTGSPKITKDIKLHYRAEYSFQTNLANNPNSFTLGRYSIMGGASFMGVTLKGAVEELGANGISAFQTPFGTNHKFQGWADKFLVTPKDGVRDINTTLGAEPLGIKMAFVYHNFQSVTNSINYGNEYDFLITKKFGKHYQLLAKYAFYDAADVNGNVAYDPALTKDTNKFWLQGSIIF</sequence>
<dbReference type="Pfam" id="PF13372">
    <property type="entry name" value="Alginate_exp"/>
    <property type="match status" value="1"/>
</dbReference>
<evidence type="ECO:0000256" key="1">
    <source>
        <dbReference type="SAM" id="SignalP"/>
    </source>
</evidence>
<evidence type="ECO:0000313" key="3">
    <source>
        <dbReference type="EMBL" id="OQK17427.1"/>
    </source>
</evidence>
<evidence type="ECO:0000259" key="2">
    <source>
        <dbReference type="Pfam" id="PF13372"/>
    </source>
</evidence>
<proteinExistence type="predicted"/>
<reference evidence="3 4" key="1">
    <citation type="submission" date="2015-12" db="EMBL/GenBank/DDBJ databases">
        <authorList>
            <person name="Shamseldin A."/>
            <person name="Moawad H."/>
            <person name="Abd El-Rahim W.M."/>
            <person name="Sadowsky M.J."/>
        </authorList>
    </citation>
    <scope>NUCLEOTIDE SEQUENCE [LARGE SCALE GENOMIC DNA]</scope>
    <source>
        <strain evidence="3 4">WF1</strain>
    </source>
</reference>
<feature type="chain" id="PRO_5012235351" description="Alginate export domain-containing protein" evidence="1">
    <location>
        <begin position="35"/>
        <end position="431"/>
    </location>
</feature>
<dbReference type="Gene3D" id="2.40.160.10">
    <property type="entry name" value="Porin"/>
    <property type="match status" value="1"/>
</dbReference>